<feature type="compositionally biased region" description="Polar residues" evidence="1">
    <location>
        <begin position="306"/>
        <end position="318"/>
    </location>
</feature>
<feature type="compositionally biased region" description="Polar residues" evidence="1">
    <location>
        <begin position="1096"/>
        <end position="1106"/>
    </location>
</feature>
<protein>
    <submittedName>
        <fullName evidence="2">Uncharacterized protein</fullName>
    </submittedName>
</protein>
<evidence type="ECO:0000313" key="3">
    <source>
        <dbReference type="Proteomes" id="UP000572268"/>
    </source>
</evidence>
<accession>A0A7J6LDR1</accession>
<feature type="compositionally biased region" description="Basic and acidic residues" evidence="1">
    <location>
        <begin position="912"/>
        <end position="937"/>
    </location>
</feature>
<evidence type="ECO:0000256" key="1">
    <source>
        <dbReference type="SAM" id="MobiDB-lite"/>
    </source>
</evidence>
<feature type="compositionally biased region" description="Low complexity" evidence="1">
    <location>
        <begin position="1140"/>
        <end position="1157"/>
    </location>
</feature>
<feature type="compositionally biased region" description="Low complexity" evidence="1">
    <location>
        <begin position="90"/>
        <end position="103"/>
    </location>
</feature>
<feature type="compositionally biased region" description="Polar residues" evidence="1">
    <location>
        <begin position="662"/>
        <end position="674"/>
    </location>
</feature>
<feature type="region of interest" description="Disordered" evidence="1">
    <location>
        <begin position="129"/>
        <end position="341"/>
    </location>
</feature>
<feature type="compositionally biased region" description="Basic and acidic residues" evidence="1">
    <location>
        <begin position="990"/>
        <end position="1001"/>
    </location>
</feature>
<comment type="caution">
    <text evidence="2">The sequence shown here is derived from an EMBL/GenBank/DDBJ whole genome shotgun (WGS) entry which is preliminary data.</text>
</comment>
<evidence type="ECO:0000313" key="2">
    <source>
        <dbReference type="EMBL" id="KAF4657336.1"/>
    </source>
</evidence>
<gene>
    <name evidence="2" type="ORF">FOL46_007457</name>
</gene>
<sequence length="1201" mass="129616">MSYYGSGNNNSNSTAAPQPPLPNPFMQGVVASAAPQYSLVATPNTAGMDAETSQQQHYQAVAAAAAAAAMAGGTPVGYPQWAGARQFYPQQQQQQQGFNDQQQSGGGSPYGPYYARYNHYYASATALPRPSVQPSQIPQGYYNGVPTHQGYPQAQQQQQQPSSITQPTTAPGPPLSSMPQSTTPPAPAGGAAMQGGSAGKGGPSASHQWQQHIQGRPYPQPQPQQIAPSHAPRYSVPQQQQQQTSAIQQAQTPPKPLTVANPPAGATAVQSTPRPKQGLSRPGLGVARSGSRYDQRQRMGKGGTGAATTSDLPTQVTPRANPVAPQPAQRVTPPPRPAVLPERTMPQVTAVVQSSGTTPSVPPAATVVGHGNRTPVRPMPKTAWQTAAAPPASSTNSTPPPPRSHVGVVTPAVVQSGIAISDTRKTAAANSTGPKYSELMASVLPPLRPGEAEFVLEMWTDKRARFPLRSTVLSSRWQSSPEHTCRHRMQIFPRGYQLRDLPASQRKPTDSWLAVNVVVENEPKPQSPFVGAAYPWAAQSLNKQVMLWIPNYKSPSTSIIRYGPGVFSKDQPTLGWSGLLDLQSDPAKLIDAGWIDNSGKLVIRSMVVDTEKEVVVKVAFTSSWLKTKQEVADAQAKLKVQQQLEVDREAEAARQAARRQALASSGPSPTLSSTAASEGSTPAVAAAAVQQAASQGSQKRKWIAPAFPDQAEKENVEDAKVGDVPEGTAADGPPQAQHTPSRPAQPDRSVQELRRSSGHRGRRGGRNRNGKQEVITVVTHKPGQVKEMIGGNAGTEPGSRPAGELAEGGWTDGTAGEEKKRKSAEDEPAAAAPLRPQQEQQLPPDEPAERAEASRVSRGPSTYDARPPTKKARSSVVSQQPLEATPRANAQGLAASMDIQVFDSRKGSGAKVKRESWEDYSSSREGRASEKSRRWSEGWEESWEAWDKAEWEASDRPEPGEKWVDAWNREEAGSESPGWRSTYRASAAEEWTRYEVPKDSWEEKDEASALPAPEPREMVRDKRKPLLTSPGVSQESLPSGNQQSSRYMMKEEAGTFAVYGATSGRSESTLPPVRDWRRPASRSRDARQDNLKPLVQTGSHQPQEISTADRPAVLLRPRSGAAPEPSIIDERPPPVPLPQRKPQLQRSQPRVGNSSSHHPPRPRSFPSKQRRPSDATPSGHMVYDRPAGHDMAYYQRQAARR</sequence>
<feature type="compositionally biased region" description="Gly residues" evidence="1">
    <location>
        <begin position="192"/>
        <end position="202"/>
    </location>
</feature>
<feature type="region of interest" description="Disordered" evidence="1">
    <location>
        <begin position="89"/>
        <end position="110"/>
    </location>
</feature>
<feature type="compositionally biased region" description="Basic and acidic residues" evidence="1">
    <location>
        <begin position="816"/>
        <end position="825"/>
    </location>
</feature>
<feature type="compositionally biased region" description="Basic and acidic residues" evidence="1">
    <location>
        <begin position="1074"/>
        <end position="1090"/>
    </location>
</feature>
<name>A0A7J6LDR1_PEROL</name>
<dbReference type="AlphaFoldDB" id="A0A7J6LDR1"/>
<feature type="compositionally biased region" description="Low complexity" evidence="1">
    <location>
        <begin position="829"/>
        <end position="843"/>
    </location>
</feature>
<proteinExistence type="predicted"/>
<dbReference type="Proteomes" id="UP000572268">
    <property type="component" value="Unassembled WGS sequence"/>
</dbReference>
<feature type="region of interest" description="Disordered" evidence="1">
    <location>
        <begin position="353"/>
        <end position="375"/>
    </location>
</feature>
<feature type="region of interest" description="Disordered" evidence="1">
    <location>
        <begin position="657"/>
        <end position="679"/>
    </location>
</feature>
<feature type="compositionally biased region" description="Low complexity" evidence="1">
    <location>
        <begin position="238"/>
        <end position="252"/>
    </location>
</feature>
<feature type="compositionally biased region" description="Pro residues" evidence="1">
    <location>
        <begin position="170"/>
        <end position="187"/>
    </location>
</feature>
<feature type="compositionally biased region" description="Basic and acidic residues" evidence="1">
    <location>
        <begin position="945"/>
        <end position="972"/>
    </location>
</feature>
<feature type="compositionally biased region" description="Low complexity" evidence="1">
    <location>
        <begin position="1"/>
        <end position="13"/>
    </location>
</feature>
<feature type="region of interest" description="Disordered" evidence="1">
    <location>
        <begin position="1"/>
        <end position="27"/>
    </location>
</feature>
<dbReference type="EMBL" id="JABANN010000528">
    <property type="protein sequence ID" value="KAF4657336.1"/>
    <property type="molecule type" value="Genomic_DNA"/>
</dbReference>
<feature type="region of interest" description="Disordered" evidence="1">
    <location>
        <begin position="723"/>
        <end position="1201"/>
    </location>
</feature>
<organism evidence="2 3">
    <name type="scientific">Perkinsus olseni</name>
    <name type="common">Perkinsus atlanticus</name>
    <dbReference type="NCBI Taxonomy" id="32597"/>
    <lineage>
        <taxon>Eukaryota</taxon>
        <taxon>Sar</taxon>
        <taxon>Alveolata</taxon>
        <taxon>Perkinsozoa</taxon>
        <taxon>Perkinsea</taxon>
        <taxon>Perkinsida</taxon>
        <taxon>Perkinsidae</taxon>
        <taxon>Perkinsus</taxon>
    </lineage>
</organism>
<feature type="compositionally biased region" description="Polar residues" evidence="1">
    <location>
        <begin position="1030"/>
        <end position="1046"/>
    </location>
</feature>
<feature type="compositionally biased region" description="Basic residues" evidence="1">
    <location>
        <begin position="756"/>
        <end position="769"/>
    </location>
</feature>
<reference evidence="2 3" key="1">
    <citation type="submission" date="2020-04" db="EMBL/GenBank/DDBJ databases">
        <title>Perkinsus olseni comparative genomics.</title>
        <authorList>
            <person name="Bogema D.R."/>
        </authorList>
    </citation>
    <scope>NUCLEOTIDE SEQUENCE [LARGE SCALE GENOMIC DNA]</scope>
    <source>
        <strain evidence="2">ATCC PRA-31</strain>
    </source>
</reference>
<feature type="compositionally biased region" description="Low complexity" evidence="1">
    <location>
        <begin position="152"/>
        <end position="169"/>
    </location>
</feature>